<dbReference type="AlphaFoldDB" id="A0A3B8WKJ8"/>
<name>A0A3B8WKJ8_MARNT</name>
<protein>
    <submittedName>
        <fullName evidence="1">Uncharacterized protein</fullName>
    </submittedName>
</protein>
<organism evidence="1 2">
    <name type="scientific">Marinobacter nauticus</name>
    <name type="common">Marinobacter hydrocarbonoclasticus</name>
    <name type="synonym">Marinobacter aquaeolei</name>
    <dbReference type="NCBI Taxonomy" id="2743"/>
    <lineage>
        <taxon>Bacteria</taxon>
        <taxon>Pseudomonadati</taxon>
        <taxon>Pseudomonadota</taxon>
        <taxon>Gammaproteobacteria</taxon>
        <taxon>Pseudomonadales</taxon>
        <taxon>Marinobacteraceae</taxon>
        <taxon>Marinobacter</taxon>
    </lineage>
</organism>
<dbReference type="EMBL" id="DLYI01000238">
    <property type="protein sequence ID" value="HAC29633.1"/>
    <property type="molecule type" value="Genomic_DNA"/>
</dbReference>
<comment type="caution">
    <text evidence="1">The sequence shown here is derived from an EMBL/GenBank/DDBJ whole genome shotgun (WGS) entry which is preliminary data.</text>
</comment>
<gene>
    <name evidence="1" type="ORF">DCF82_17780</name>
</gene>
<sequence length="112" mass="12762">MSEQTFFQFKQTRERITFRNIISTGDEVAASYLNLSAADLLSDDSAVQAEVKEGLDRKAFGYRFGDSEEFNKFIEIEADGSYYLILGNTEYVGSTSEELEKLEQELFEWGEG</sequence>
<dbReference type="Proteomes" id="UP000261325">
    <property type="component" value="Unassembled WGS sequence"/>
</dbReference>
<accession>A0A3B8WKJ8</accession>
<evidence type="ECO:0000313" key="1">
    <source>
        <dbReference type="EMBL" id="HAC29633.1"/>
    </source>
</evidence>
<proteinExistence type="predicted"/>
<reference evidence="1 2" key="1">
    <citation type="journal article" date="2018" name="Nat. Biotechnol.">
        <title>A standardized bacterial taxonomy based on genome phylogeny substantially revises the tree of life.</title>
        <authorList>
            <person name="Parks D.H."/>
            <person name="Chuvochina M."/>
            <person name="Waite D.W."/>
            <person name="Rinke C."/>
            <person name="Skarshewski A."/>
            <person name="Chaumeil P.A."/>
            <person name="Hugenholtz P."/>
        </authorList>
    </citation>
    <scope>NUCLEOTIDE SEQUENCE [LARGE SCALE GENOMIC DNA]</scope>
    <source>
        <strain evidence="1">UBA9049</strain>
    </source>
</reference>
<evidence type="ECO:0000313" key="2">
    <source>
        <dbReference type="Proteomes" id="UP000261325"/>
    </source>
</evidence>